<keyword evidence="2" id="KW-1185">Reference proteome</keyword>
<dbReference type="EMBL" id="CM042021">
    <property type="protein sequence ID" value="KAI3819294.1"/>
    <property type="molecule type" value="Genomic_DNA"/>
</dbReference>
<organism evidence="1 2">
    <name type="scientific">Smallanthus sonchifolius</name>
    <dbReference type="NCBI Taxonomy" id="185202"/>
    <lineage>
        <taxon>Eukaryota</taxon>
        <taxon>Viridiplantae</taxon>
        <taxon>Streptophyta</taxon>
        <taxon>Embryophyta</taxon>
        <taxon>Tracheophyta</taxon>
        <taxon>Spermatophyta</taxon>
        <taxon>Magnoliopsida</taxon>
        <taxon>eudicotyledons</taxon>
        <taxon>Gunneridae</taxon>
        <taxon>Pentapetalae</taxon>
        <taxon>asterids</taxon>
        <taxon>campanulids</taxon>
        <taxon>Asterales</taxon>
        <taxon>Asteraceae</taxon>
        <taxon>Asteroideae</taxon>
        <taxon>Heliantheae alliance</taxon>
        <taxon>Millerieae</taxon>
        <taxon>Smallanthus</taxon>
    </lineage>
</organism>
<dbReference type="Proteomes" id="UP001056120">
    <property type="component" value="Linkage Group LG04"/>
</dbReference>
<sequence>MIQPSHTFQSPVLTLINKRIRNLKKKLNRIAQLEESIAQGKSAIKNKEEELLKSKPSILAAVDEQEKFRQPLMAAVDEEISLAVKHSQVGTSGSNNDKEVDCDDVGETLCNEENEAVYPKFIPVEHKKLLQLTSLIVYVQLPAC</sequence>
<reference evidence="1 2" key="2">
    <citation type="journal article" date="2022" name="Mol. Ecol. Resour.">
        <title>The genomes of chicory, endive, great burdock and yacon provide insights into Asteraceae paleo-polyploidization history and plant inulin production.</title>
        <authorList>
            <person name="Fan W."/>
            <person name="Wang S."/>
            <person name="Wang H."/>
            <person name="Wang A."/>
            <person name="Jiang F."/>
            <person name="Liu H."/>
            <person name="Zhao H."/>
            <person name="Xu D."/>
            <person name="Zhang Y."/>
        </authorList>
    </citation>
    <scope>NUCLEOTIDE SEQUENCE [LARGE SCALE GENOMIC DNA]</scope>
    <source>
        <strain evidence="2">cv. Yunnan</strain>
        <tissue evidence="1">Leaves</tissue>
    </source>
</reference>
<accession>A0ACB9JFP0</accession>
<evidence type="ECO:0000313" key="2">
    <source>
        <dbReference type="Proteomes" id="UP001056120"/>
    </source>
</evidence>
<gene>
    <name evidence="1" type="ORF">L1987_13121</name>
</gene>
<protein>
    <submittedName>
        <fullName evidence="1">Uncharacterized protein</fullName>
    </submittedName>
</protein>
<comment type="caution">
    <text evidence="1">The sequence shown here is derived from an EMBL/GenBank/DDBJ whole genome shotgun (WGS) entry which is preliminary data.</text>
</comment>
<proteinExistence type="predicted"/>
<evidence type="ECO:0000313" key="1">
    <source>
        <dbReference type="EMBL" id="KAI3819294.1"/>
    </source>
</evidence>
<reference evidence="2" key="1">
    <citation type="journal article" date="2022" name="Mol. Ecol. Resour.">
        <title>The genomes of chicory, endive, great burdock and yacon provide insights into Asteraceae palaeo-polyploidization history and plant inulin production.</title>
        <authorList>
            <person name="Fan W."/>
            <person name="Wang S."/>
            <person name="Wang H."/>
            <person name="Wang A."/>
            <person name="Jiang F."/>
            <person name="Liu H."/>
            <person name="Zhao H."/>
            <person name="Xu D."/>
            <person name="Zhang Y."/>
        </authorList>
    </citation>
    <scope>NUCLEOTIDE SEQUENCE [LARGE SCALE GENOMIC DNA]</scope>
    <source>
        <strain evidence="2">cv. Yunnan</strain>
    </source>
</reference>
<name>A0ACB9JFP0_9ASTR</name>